<name>A0A4U3L5P2_9BACT</name>
<evidence type="ECO:0000256" key="1">
    <source>
        <dbReference type="SAM" id="Phobius"/>
    </source>
</evidence>
<feature type="transmembrane region" description="Helical" evidence="1">
    <location>
        <begin position="189"/>
        <end position="214"/>
    </location>
</feature>
<feature type="transmembrane region" description="Helical" evidence="1">
    <location>
        <begin position="95"/>
        <end position="114"/>
    </location>
</feature>
<dbReference type="AlphaFoldDB" id="A0A4U3L5P2"/>
<reference evidence="2 3" key="1">
    <citation type="submission" date="2019-05" db="EMBL/GenBank/DDBJ databases">
        <title>Panacibacter sp. strain 17mud1-8 Genome sequencing and assembly.</title>
        <authorList>
            <person name="Chhetri G."/>
        </authorList>
    </citation>
    <scope>NUCLEOTIDE SEQUENCE [LARGE SCALE GENOMIC DNA]</scope>
    <source>
        <strain evidence="2 3">17mud1-8</strain>
    </source>
</reference>
<feature type="transmembrane region" description="Helical" evidence="1">
    <location>
        <begin position="151"/>
        <end position="177"/>
    </location>
</feature>
<feature type="transmembrane region" description="Helical" evidence="1">
    <location>
        <begin position="30"/>
        <end position="52"/>
    </location>
</feature>
<sequence>MQPLLTPYFIAECIAFLCSLLLFTKNVDKYFRVFTLYCFLVIVNETLSTLLIQDWHYSSNHVLNNFAILVFFLFYLFSCYKALLSVTKRKFINGLMVLFLCSWLIEVYINSIYVLVDYTLIFGCILVAVAALLYMIQLLSSLEVVHPLRQMFFYVASSYLLYTIPLGIIFVLHKYFAYIRTPVEKDFRYFFSIIMNVSNLLMYLLLSISFIIAWQQQKLSK</sequence>
<feature type="transmembrane region" description="Helical" evidence="1">
    <location>
        <begin position="120"/>
        <end position="139"/>
    </location>
</feature>
<comment type="caution">
    <text evidence="2">The sequence shown here is derived from an EMBL/GenBank/DDBJ whole genome shotgun (WGS) entry which is preliminary data.</text>
</comment>
<dbReference type="EMBL" id="SZQL01000003">
    <property type="protein sequence ID" value="TKK70320.1"/>
    <property type="molecule type" value="Genomic_DNA"/>
</dbReference>
<feature type="transmembrane region" description="Helical" evidence="1">
    <location>
        <begin position="6"/>
        <end position="23"/>
    </location>
</feature>
<keyword evidence="3" id="KW-1185">Reference proteome</keyword>
<organism evidence="2 3">
    <name type="scientific">Ilyomonas limi</name>
    <dbReference type="NCBI Taxonomy" id="2575867"/>
    <lineage>
        <taxon>Bacteria</taxon>
        <taxon>Pseudomonadati</taxon>
        <taxon>Bacteroidota</taxon>
        <taxon>Chitinophagia</taxon>
        <taxon>Chitinophagales</taxon>
        <taxon>Chitinophagaceae</taxon>
        <taxon>Ilyomonas</taxon>
    </lineage>
</organism>
<feature type="transmembrane region" description="Helical" evidence="1">
    <location>
        <begin position="64"/>
        <end position="83"/>
    </location>
</feature>
<gene>
    <name evidence="2" type="ORF">FC093_06130</name>
</gene>
<keyword evidence="1" id="KW-0812">Transmembrane</keyword>
<evidence type="ECO:0000313" key="2">
    <source>
        <dbReference type="EMBL" id="TKK70320.1"/>
    </source>
</evidence>
<keyword evidence="1" id="KW-0472">Membrane</keyword>
<protein>
    <submittedName>
        <fullName evidence="2">Uncharacterized protein</fullName>
    </submittedName>
</protein>
<accession>A0A4U3L5P2</accession>
<proteinExistence type="predicted"/>
<dbReference type="RefSeq" id="WP_137260865.1">
    <property type="nucleotide sequence ID" value="NZ_SZQL01000003.1"/>
</dbReference>
<keyword evidence="1" id="KW-1133">Transmembrane helix</keyword>
<evidence type="ECO:0000313" key="3">
    <source>
        <dbReference type="Proteomes" id="UP000305848"/>
    </source>
</evidence>
<dbReference type="Proteomes" id="UP000305848">
    <property type="component" value="Unassembled WGS sequence"/>
</dbReference>